<evidence type="ECO:0000259" key="2">
    <source>
        <dbReference type="Pfam" id="PF13439"/>
    </source>
</evidence>
<feature type="domain" description="Glycosyl transferase family 1" evidence="1">
    <location>
        <begin position="199"/>
        <end position="354"/>
    </location>
</feature>
<name>A0A2H0UE24_9BACT</name>
<proteinExistence type="predicted"/>
<dbReference type="GO" id="GO:0016757">
    <property type="term" value="F:glycosyltransferase activity"/>
    <property type="evidence" value="ECO:0007669"/>
    <property type="project" value="InterPro"/>
</dbReference>
<dbReference type="Proteomes" id="UP000229344">
    <property type="component" value="Unassembled WGS sequence"/>
</dbReference>
<dbReference type="AlphaFoldDB" id="A0A2H0UE24"/>
<reference evidence="4" key="1">
    <citation type="submission" date="2017-09" db="EMBL/GenBank/DDBJ databases">
        <title>Depth-based differentiation of microbial function through sediment-hosted aquifers and enrichment of novel symbionts in the deep terrestrial subsurface.</title>
        <authorList>
            <person name="Probst A.J."/>
            <person name="Ladd B."/>
            <person name="Jarett J.K."/>
            <person name="Geller-Mcgrath D.E."/>
            <person name="Sieber C.M.K."/>
            <person name="Emerson J.B."/>
            <person name="Anantharaman K."/>
            <person name="Thomas B.C."/>
            <person name="Malmstrom R."/>
            <person name="Stieglmeier M."/>
            <person name="Klingl A."/>
            <person name="Woyke T."/>
            <person name="Ryan C.M."/>
            <person name="Banfield J.F."/>
        </authorList>
    </citation>
    <scope>NUCLEOTIDE SEQUENCE [LARGE SCALE GENOMIC DNA]</scope>
</reference>
<dbReference type="InterPro" id="IPR001296">
    <property type="entry name" value="Glyco_trans_1"/>
</dbReference>
<gene>
    <name evidence="3" type="ORF">COU16_01410</name>
</gene>
<accession>A0A2H0UE24</accession>
<evidence type="ECO:0000313" key="3">
    <source>
        <dbReference type="EMBL" id="PIR84678.1"/>
    </source>
</evidence>
<organism evidence="3 4">
    <name type="scientific">Candidatus Kaiserbacteria bacterium CG10_big_fil_rev_8_21_14_0_10_47_16</name>
    <dbReference type="NCBI Taxonomy" id="1974608"/>
    <lineage>
        <taxon>Bacteria</taxon>
        <taxon>Candidatus Kaiseribacteriota</taxon>
    </lineage>
</organism>
<evidence type="ECO:0000313" key="4">
    <source>
        <dbReference type="Proteomes" id="UP000229344"/>
    </source>
</evidence>
<comment type="caution">
    <text evidence="3">The sequence shown here is derived from an EMBL/GenBank/DDBJ whole genome shotgun (WGS) entry which is preliminary data.</text>
</comment>
<evidence type="ECO:0008006" key="5">
    <source>
        <dbReference type="Google" id="ProtNLM"/>
    </source>
</evidence>
<dbReference type="Pfam" id="PF13439">
    <property type="entry name" value="Glyco_transf_4"/>
    <property type="match status" value="1"/>
</dbReference>
<dbReference type="EMBL" id="PFBI01000005">
    <property type="protein sequence ID" value="PIR84678.1"/>
    <property type="molecule type" value="Genomic_DNA"/>
</dbReference>
<dbReference type="InterPro" id="IPR028098">
    <property type="entry name" value="Glyco_trans_4-like_N"/>
</dbReference>
<evidence type="ECO:0000259" key="1">
    <source>
        <dbReference type="Pfam" id="PF00534"/>
    </source>
</evidence>
<feature type="domain" description="Glycosyltransferase subfamily 4-like N-terminal" evidence="2">
    <location>
        <begin position="12"/>
        <end position="172"/>
    </location>
</feature>
<sequence>MKILYLITKSNYGGAQRYVHDLACDMSTTHDVVVAFGGSGILATKLHADGIKTRTIDSFQRDISIVKELTSLTELWKLYKDERPNIVHLNSSKAGVLGSFVARLAGIQNIVFTAHGWPFREPRNVAWRSMAWAGSYITALFAHHVILVSHDDYAHTYMFGVRRKISVIHTAVPHIPFLERSAARSVLFPTEETATHHQNDLWLLTNAELNHNKNLFTAIDAVCTYNASASRKIFYSIIGEGELREKISQYIIERHASDHITLLGYIDDARIYLPAFDTFLLPSKKEGLPYALLEAGAAGLSAIASKVGGIPEIIEDGKNGLLIDPNSVDSIVHALETLATSDEQRTMYGNELRKKVDRDFSLTHMLSATASVYSG</sequence>
<dbReference type="Pfam" id="PF00534">
    <property type="entry name" value="Glycos_transf_1"/>
    <property type="match status" value="1"/>
</dbReference>
<dbReference type="SUPFAM" id="SSF53756">
    <property type="entry name" value="UDP-Glycosyltransferase/glycogen phosphorylase"/>
    <property type="match status" value="1"/>
</dbReference>
<dbReference type="PANTHER" id="PTHR12526">
    <property type="entry name" value="GLYCOSYLTRANSFERASE"/>
    <property type="match status" value="1"/>
</dbReference>
<protein>
    <recommendedName>
        <fullName evidence="5">Glycosyltransferase family 1 protein</fullName>
    </recommendedName>
</protein>
<dbReference type="Gene3D" id="3.40.50.2000">
    <property type="entry name" value="Glycogen Phosphorylase B"/>
    <property type="match status" value="2"/>
</dbReference>
<dbReference type="PANTHER" id="PTHR12526:SF630">
    <property type="entry name" value="GLYCOSYLTRANSFERASE"/>
    <property type="match status" value="1"/>
</dbReference>